<gene>
    <name evidence="2" type="ORF">FA13DRAFT_1822268</name>
</gene>
<feature type="region of interest" description="Disordered" evidence="1">
    <location>
        <begin position="1"/>
        <end position="121"/>
    </location>
</feature>
<evidence type="ECO:0000313" key="3">
    <source>
        <dbReference type="Proteomes" id="UP000298030"/>
    </source>
</evidence>
<evidence type="ECO:0000256" key="1">
    <source>
        <dbReference type="SAM" id="MobiDB-lite"/>
    </source>
</evidence>
<feature type="compositionally biased region" description="Basic and acidic residues" evidence="1">
    <location>
        <begin position="37"/>
        <end position="47"/>
    </location>
</feature>
<keyword evidence="3" id="KW-1185">Reference proteome</keyword>
<dbReference type="EMBL" id="QPFP01000288">
    <property type="protein sequence ID" value="TEB18103.1"/>
    <property type="molecule type" value="Genomic_DNA"/>
</dbReference>
<dbReference type="AlphaFoldDB" id="A0A4Y7SA36"/>
<evidence type="ECO:0000313" key="2">
    <source>
        <dbReference type="EMBL" id="TEB18103.1"/>
    </source>
</evidence>
<comment type="caution">
    <text evidence="2">The sequence shown here is derived from an EMBL/GenBank/DDBJ whole genome shotgun (WGS) entry which is preliminary data.</text>
</comment>
<reference evidence="2 3" key="1">
    <citation type="journal article" date="2019" name="Nat. Ecol. Evol.">
        <title>Megaphylogeny resolves global patterns of mushroom evolution.</title>
        <authorList>
            <person name="Varga T."/>
            <person name="Krizsan K."/>
            <person name="Foldi C."/>
            <person name="Dima B."/>
            <person name="Sanchez-Garcia M."/>
            <person name="Sanchez-Ramirez S."/>
            <person name="Szollosi G.J."/>
            <person name="Szarkandi J.G."/>
            <person name="Papp V."/>
            <person name="Albert L."/>
            <person name="Andreopoulos W."/>
            <person name="Angelini C."/>
            <person name="Antonin V."/>
            <person name="Barry K.W."/>
            <person name="Bougher N.L."/>
            <person name="Buchanan P."/>
            <person name="Buyck B."/>
            <person name="Bense V."/>
            <person name="Catcheside P."/>
            <person name="Chovatia M."/>
            <person name="Cooper J."/>
            <person name="Damon W."/>
            <person name="Desjardin D."/>
            <person name="Finy P."/>
            <person name="Geml J."/>
            <person name="Haridas S."/>
            <person name="Hughes K."/>
            <person name="Justo A."/>
            <person name="Karasinski D."/>
            <person name="Kautmanova I."/>
            <person name="Kiss B."/>
            <person name="Kocsube S."/>
            <person name="Kotiranta H."/>
            <person name="LaButti K.M."/>
            <person name="Lechner B.E."/>
            <person name="Liimatainen K."/>
            <person name="Lipzen A."/>
            <person name="Lukacs Z."/>
            <person name="Mihaltcheva S."/>
            <person name="Morgado L.N."/>
            <person name="Niskanen T."/>
            <person name="Noordeloos M.E."/>
            <person name="Ohm R.A."/>
            <person name="Ortiz-Santana B."/>
            <person name="Ovrebo C."/>
            <person name="Racz N."/>
            <person name="Riley R."/>
            <person name="Savchenko A."/>
            <person name="Shiryaev A."/>
            <person name="Soop K."/>
            <person name="Spirin V."/>
            <person name="Szebenyi C."/>
            <person name="Tomsovsky M."/>
            <person name="Tulloss R.E."/>
            <person name="Uehling J."/>
            <person name="Grigoriev I.V."/>
            <person name="Vagvolgyi C."/>
            <person name="Papp T."/>
            <person name="Martin F.M."/>
            <person name="Miettinen O."/>
            <person name="Hibbett D.S."/>
            <person name="Nagy L.G."/>
        </authorList>
    </citation>
    <scope>NUCLEOTIDE SEQUENCE [LARGE SCALE GENOMIC DNA]</scope>
    <source>
        <strain evidence="2 3">FP101781</strain>
    </source>
</reference>
<feature type="compositionally biased region" description="Basic residues" evidence="1">
    <location>
        <begin position="8"/>
        <end position="24"/>
    </location>
</feature>
<name>A0A4Y7SA36_COPMI</name>
<organism evidence="2 3">
    <name type="scientific">Coprinellus micaceus</name>
    <name type="common">Glistening ink-cap mushroom</name>
    <name type="synonym">Coprinus micaceus</name>
    <dbReference type="NCBI Taxonomy" id="71717"/>
    <lineage>
        <taxon>Eukaryota</taxon>
        <taxon>Fungi</taxon>
        <taxon>Dikarya</taxon>
        <taxon>Basidiomycota</taxon>
        <taxon>Agaricomycotina</taxon>
        <taxon>Agaricomycetes</taxon>
        <taxon>Agaricomycetidae</taxon>
        <taxon>Agaricales</taxon>
        <taxon>Agaricineae</taxon>
        <taxon>Psathyrellaceae</taxon>
        <taxon>Coprinellus</taxon>
    </lineage>
</organism>
<protein>
    <submittedName>
        <fullName evidence="2">Uncharacterized protein</fullName>
    </submittedName>
</protein>
<sequence>MDDSQASKKAHSLKRRLKPFKPRAPRPGVDVGTKNTVEGDRTYEKRFRVPWKRGGSKKVATGTVQPEPRGVSADAVGDSVDEPPIQTTQTGVVEDPNTASSPAPSPPLKQHEHPVHSNSHPCTPLGPPPISTPACRCQTTIGESPPMFKLNDTASQSQFLGIFQGAQQVSVESMTITIASGSGTSVVLDNPTIRYSMRKHSGQRDELRGLVWGATAFFFFE</sequence>
<proteinExistence type="predicted"/>
<accession>A0A4Y7SA36</accession>
<dbReference type="Proteomes" id="UP000298030">
    <property type="component" value="Unassembled WGS sequence"/>
</dbReference>